<dbReference type="PROSITE" id="PS50901">
    <property type="entry name" value="FTSK"/>
    <property type="match status" value="1"/>
</dbReference>
<comment type="caution">
    <text evidence="7">The sequence shown here is derived from an EMBL/GenBank/DDBJ whole genome shotgun (WGS) entry which is preliminary data.</text>
</comment>
<feature type="compositionally biased region" description="Basic and acidic residues" evidence="4">
    <location>
        <begin position="101"/>
        <end position="116"/>
    </location>
</feature>
<dbReference type="CDD" id="cd01127">
    <property type="entry name" value="TrwB_TraG_TraD_VirD4"/>
    <property type="match status" value="1"/>
</dbReference>
<dbReference type="RefSeq" id="WP_021011177.1">
    <property type="nucleotide sequence ID" value="NZ_ASHR01000030.1"/>
</dbReference>
<reference evidence="7 8" key="1">
    <citation type="journal article" date="2013" name="Genome Announc.">
        <title>First draft genome sequence from a member of the genus agrococcus, isolated from modern microbialites.</title>
        <authorList>
            <person name="White R.A.III."/>
            <person name="Grassa C.J."/>
            <person name="Suttle C.A."/>
        </authorList>
    </citation>
    <scope>NUCLEOTIDE SEQUENCE [LARGE SCALE GENOMIC DNA]</scope>
    <source>
        <strain evidence="7 8">RW1</strain>
    </source>
</reference>
<proteinExistence type="predicted"/>
<dbReference type="GO" id="GO:0005524">
    <property type="term" value="F:ATP binding"/>
    <property type="evidence" value="ECO:0007669"/>
    <property type="project" value="UniProtKB-UniRule"/>
</dbReference>
<feature type="region of interest" description="Disordered" evidence="4">
    <location>
        <begin position="101"/>
        <end position="121"/>
    </location>
</feature>
<dbReference type="SUPFAM" id="SSF52540">
    <property type="entry name" value="P-loop containing nucleoside triphosphate hydrolases"/>
    <property type="match status" value="2"/>
</dbReference>
<organism evidence="7 8">
    <name type="scientific">Agrococcus pavilionensis RW1</name>
    <dbReference type="NCBI Taxonomy" id="1330458"/>
    <lineage>
        <taxon>Bacteria</taxon>
        <taxon>Bacillati</taxon>
        <taxon>Actinomycetota</taxon>
        <taxon>Actinomycetes</taxon>
        <taxon>Micrococcales</taxon>
        <taxon>Microbacteriaceae</taxon>
        <taxon>Agrococcus</taxon>
    </lineage>
</organism>
<dbReference type="GO" id="GO:0003677">
    <property type="term" value="F:DNA binding"/>
    <property type="evidence" value="ECO:0007669"/>
    <property type="project" value="InterPro"/>
</dbReference>
<feature type="binding site" evidence="3">
    <location>
        <begin position="357"/>
        <end position="364"/>
    </location>
    <ligand>
        <name>ATP</name>
        <dbReference type="ChEBI" id="CHEBI:30616"/>
    </ligand>
</feature>
<evidence type="ECO:0000256" key="3">
    <source>
        <dbReference type="PROSITE-ProRule" id="PRU00289"/>
    </source>
</evidence>
<dbReference type="Gene3D" id="3.40.50.300">
    <property type="entry name" value="P-loop containing nucleotide triphosphate hydrolases"/>
    <property type="match status" value="2"/>
</dbReference>
<dbReference type="PANTHER" id="PTHR22683">
    <property type="entry name" value="SPORULATION PROTEIN RELATED"/>
    <property type="match status" value="1"/>
</dbReference>
<dbReference type="OrthoDB" id="9807790at2"/>
<dbReference type="Pfam" id="PF01580">
    <property type="entry name" value="FtsK_SpoIIIE"/>
    <property type="match status" value="1"/>
</dbReference>
<evidence type="ECO:0000256" key="2">
    <source>
        <dbReference type="ARBA" id="ARBA00022840"/>
    </source>
</evidence>
<keyword evidence="5" id="KW-1133">Transmembrane helix</keyword>
<keyword evidence="8" id="KW-1185">Reference proteome</keyword>
<evidence type="ECO:0000256" key="5">
    <source>
        <dbReference type="SAM" id="Phobius"/>
    </source>
</evidence>
<evidence type="ECO:0000313" key="7">
    <source>
        <dbReference type="EMBL" id="ERG63722.1"/>
    </source>
</evidence>
<dbReference type="AlphaFoldDB" id="U1LP08"/>
<sequence>MESRIDLPRPPAEPEPASFPLLASLAPVLGAVAMWLLLQTPTVLVLALLGPVIALASLGDGRRVRRARSRREEARWRAEIADAAERIDRAVGERRRELEAAHPDARRVAARPPHDPHRWRRSRGAPLDVVLGIGALPSGIVVEGAVPTRDPAALRLGAAEEVTRLRSAAAVVEGPVTVDARDGIGFVGPPAIAVALARAALVQVLDVVAPDEAEVIAPDGEAWHWLAPLPHPVHREPGGHVRVVGDDVDVTIATALAPALLPRECRVVVRAALDAARLAGRELAPTALSEREAASAARSLALAAEHAGFLRAGGLPARVDLDALPTGERGLEAVFLVADAPVVLDLVRDGPHAVVGGTTGAGKSELLVAWVAAMAAGRSTEEVSFLLVDFKGGASFTALQALAHVVGVMTDLDEAGARRAIESLRAELRRRERALAERGARSIEEATGLPRLVIVVDEFAAMLDELPDLHRLFVDLAARGRSLGVHLVLCTQRPADAVRDALLANCGIRISLRVTSEADAVAVTGSPEAAAIPLEARGRCVVRVSGGATRLAQAALASPALLQRLVSAAAAMPRPPRPWREPLPARVRLTDVPLASAAGGGEGAGDRTVRLGLVDRPARQAVEPVRWRPAVDGPLLAIGGAGSGRSSLADLIAGQLGVAVIDREDALWDALEEAGAPGAHSALVVDDLDLQLARLGEAQQAVAVQLLLRRMREGAAVALTARRVSSAMSQVAALAEWLVLLRIASRQEHVVAGGAGALHDAGLPPGAGWLADERIQLALPDAPAPRRAPATVPMPQGPLAVVLGAGAALPASLAGAARPAVGATATAVVGSVTEWEAAWGELDRLRAERPVVVLGVEERALRQVLRHAPLAPPMREAPAWLLQGGRFARLRYPSSDATDAA</sequence>
<dbReference type="InterPro" id="IPR050206">
    <property type="entry name" value="FtsK/SpoIIIE/SftA"/>
</dbReference>
<dbReference type="InterPro" id="IPR027417">
    <property type="entry name" value="P-loop_NTPase"/>
</dbReference>
<dbReference type="PANTHER" id="PTHR22683:SF1">
    <property type="entry name" value="TYPE VII SECRETION SYSTEM PROTEIN ESSC"/>
    <property type="match status" value="1"/>
</dbReference>
<protein>
    <recommendedName>
        <fullName evidence="6">FtsK domain-containing protein</fullName>
    </recommendedName>
</protein>
<name>U1LP08_9MICO</name>
<keyword evidence="1 3" id="KW-0547">Nucleotide-binding</keyword>
<dbReference type="InterPro" id="IPR002543">
    <property type="entry name" value="FtsK_dom"/>
</dbReference>
<gene>
    <name evidence="7" type="ORF">L332_04540</name>
</gene>
<keyword evidence="2 3" id="KW-0067">ATP-binding</keyword>
<keyword evidence="5" id="KW-0812">Transmembrane</keyword>
<evidence type="ECO:0000256" key="1">
    <source>
        <dbReference type="ARBA" id="ARBA00022741"/>
    </source>
</evidence>
<evidence type="ECO:0000259" key="6">
    <source>
        <dbReference type="PROSITE" id="PS50901"/>
    </source>
</evidence>
<dbReference type="EMBL" id="ASHR01000030">
    <property type="protein sequence ID" value="ERG63722.1"/>
    <property type="molecule type" value="Genomic_DNA"/>
</dbReference>
<accession>U1LP08</accession>
<keyword evidence="5" id="KW-0472">Membrane</keyword>
<evidence type="ECO:0000256" key="4">
    <source>
        <dbReference type="SAM" id="MobiDB-lite"/>
    </source>
</evidence>
<feature type="transmembrane region" description="Helical" evidence="5">
    <location>
        <begin position="44"/>
        <end position="61"/>
    </location>
</feature>
<dbReference type="Proteomes" id="UP000016462">
    <property type="component" value="Unassembled WGS sequence"/>
</dbReference>
<feature type="domain" description="FtsK" evidence="6">
    <location>
        <begin position="339"/>
        <end position="521"/>
    </location>
</feature>
<evidence type="ECO:0000313" key="8">
    <source>
        <dbReference type="Proteomes" id="UP000016462"/>
    </source>
</evidence>